<dbReference type="InterPro" id="IPR051091">
    <property type="entry name" value="O-Glucosyltr/Glycosyltrsf_90"/>
</dbReference>
<dbReference type="EMBL" id="ML976998">
    <property type="protein sequence ID" value="KAF1954587.1"/>
    <property type="molecule type" value="Genomic_DNA"/>
</dbReference>
<organism evidence="2 3">
    <name type="scientific">Byssothecium circinans</name>
    <dbReference type="NCBI Taxonomy" id="147558"/>
    <lineage>
        <taxon>Eukaryota</taxon>
        <taxon>Fungi</taxon>
        <taxon>Dikarya</taxon>
        <taxon>Ascomycota</taxon>
        <taxon>Pezizomycotina</taxon>
        <taxon>Dothideomycetes</taxon>
        <taxon>Pleosporomycetidae</taxon>
        <taxon>Pleosporales</taxon>
        <taxon>Massarineae</taxon>
        <taxon>Massarinaceae</taxon>
        <taxon>Byssothecium</taxon>
    </lineage>
</organism>
<name>A0A6A5U062_9PLEO</name>
<dbReference type="PANTHER" id="PTHR12203:SF107">
    <property type="entry name" value="GLYCOSYL TRANSFERASE CAP10 DOMAIN-CONTAINING PROTEIN"/>
    <property type="match status" value="1"/>
</dbReference>
<accession>A0A6A5U062</accession>
<protein>
    <recommendedName>
        <fullName evidence="1">Glycosyl transferase CAP10 domain-containing protein</fullName>
    </recommendedName>
</protein>
<dbReference type="InterPro" id="IPR006598">
    <property type="entry name" value="CAP10"/>
</dbReference>
<proteinExistence type="predicted"/>
<evidence type="ECO:0000259" key="1">
    <source>
        <dbReference type="SMART" id="SM00672"/>
    </source>
</evidence>
<dbReference type="SMART" id="SM00672">
    <property type="entry name" value="CAP10"/>
    <property type="match status" value="1"/>
</dbReference>
<sequence length="376" mass="43350">MPAARSLIADCPQSQGEWETDFERYGFSAAQCSSEFKSLFQEIERAAAHRKSVGKVKESDIDLDWNKEGAMRAMIYNQKLYVLESKISDDFMVSRALGILHQIDRALATSPEPLPNIEFSFTVSDFPDEKHQHHTFWSLSRLAKDEEMWLMPDFGYWSWPLQLVGNYEQVRTEAKANEVEWEKKIPKALWRGAVKTNKVRSSLMKVTRGKPWADVGEVKWKNRTDVAAGSAGSALSMVDHCGYQFLMHTEGRSYSGRGKYLLNCESITIMHKSEWIEPHQSVLVHSGPEQNFIQVERDFSDLESQVQQMLNNPERAKIIAHNSAKTFRDRYLTPAAQACYWRELIRSWAEVSFRPKPWVFVDGKKKLRGVPFETFV</sequence>
<dbReference type="AlphaFoldDB" id="A0A6A5U062"/>
<dbReference type="Proteomes" id="UP000800035">
    <property type="component" value="Unassembled WGS sequence"/>
</dbReference>
<keyword evidence="3" id="KW-1185">Reference proteome</keyword>
<reference evidence="2" key="1">
    <citation type="journal article" date="2020" name="Stud. Mycol.">
        <title>101 Dothideomycetes genomes: a test case for predicting lifestyles and emergence of pathogens.</title>
        <authorList>
            <person name="Haridas S."/>
            <person name="Albert R."/>
            <person name="Binder M."/>
            <person name="Bloem J."/>
            <person name="Labutti K."/>
            <person name="Salamov A."/>
            <person name="Andreopoulos B."/>
            <person name="Baker S."/>
            <person name="Barry K."/>
            <person name="Bills G."/>
            <person name="Bluhm B."/>
            <person name="Cannon C."/>
            <person name="Castanera R."/>
            <person name="Culley D."/>
            <person name="Daum C."/>
            <person name="Ezra D."/>
            <person name="Gonzalez J."/>
            <person name="Henrissat B."/>
            <person name="Kuo A."/>
            <person name="Liang C."/>
            <person name="Lipzen A."/>
            <person name="Lutzoni F."/>
            <person name="Magnuson J."/>
            <person name="Mondo S."/>
            <person name="Nolan M."/>
            <person name="Ohm R."/>
            <person name="Pangilinan J."/>
            <person name="Park H.-J."/>
            <person name="Ramirez L."/>
            <person name="Alfaro M."/>
            <person name="Sun H."/>
            <person name="Tritt A."/>
            <person name="Yoshinaga Y."/>
            <person name="Zwiers L.-H."/>
            <person name="Turgeon B."/>
            <person name="Goodwin S."/>
            <person name="Spatafora J."/>
            <person name="Crous P."/>
            <person name="Grigoriev I."/>
        </authorList>
    </citation>
    <scope>NUCLEOTIDE SEQUENCE</scope>
    <source>
        <strain evidence="2">CBS 675.92</strain>
    </source>
</reference>
<evidence type="ECO:0000313" key="3">
    <source>
        <dbReference type="Proteomes" id="UP000800035"/>
    </source>
</evidence>
<dbReference type="Pfam" id="PF05686">
    <property type="entry name" value="Glyco_transf_90"/>
    <property type="match status" value="1"/>
</dbReference>
<feature type="domain" description="Glycosyl transferase CAP10" evidence="1">
    <location>
        <begin position="113"/>
        <end position="348"/>
    </location>
</feature>
<dbReference type="OrthoDB" id="202415at2759"/>
<dbReference type="PANTHER" id="PTHR12203">
    <property type="entry name" value="KDEL LYS-ASP-GLU-LEU CONTAINING - RELATED"/>
    <property type="match status" value="1"/>
</dbReference>
<evidence type="ECO:0000313" key="2">
    <source>
        <dbReference type="EMBL" id="KAF1954587.1"/>
    </source>
</evidence>
<gene>
    <name evidence="2" type="ORF">CC80DRAFT_526673</name>
</gene>